<dbReference type="InterPro" id="IPR039564">
    <property type="entry name" value="Peptidase_C39-like"/>
</dbReference>
<dbReference type="Proteomes" id="UP000574133">
    <property type="component" value="Unassembled WGS sequence"/>
</dbReference>
<evidence type="ECO:0000259" key="1">
    <source>
        <dbReference type="Pfam" id="PF13529"/>
    </source>
</evidence>
<feature type="domain" description="Peptidase C39-like" evidence="1">
    <location>
        <begin position="5"/>
        <end position="136"/>
    </location>
</feature>
<reference evidence="2 3" key="1">
    <citation type="submission" date="2020-08" db="EMBL/GenBank/DDBJ databases">
        <title>Cohnella phylogeny.</title>
        <authorList>
            <person name="Dunlap C."/>
        </authorList>
    </citation>
    <scope>NUCLEOTIDE SEQUENCE [LARGE SCALE GENOMIC DNA]</scope>
    <source>
        <strain evidence="2 3">DSM 103658</strain>
    </source>
</reference>
<gene>
    <name evidence="2" type="ORF">H4Q31_08825</name>
</gene>
<sequence>MNLVYYNQEDPRWRNVPYTIRGDKSQTIGTSACGPTSFAMAASSLLGRSILPTETAAYAVAHGYRTDNNGTAWGFFADAAEHYGLTCRTGNFAAAKQALAGGALVVASMRSGHFTSGGHYILLVGAGDGWIDVYDPNKDNRKYGVDGLIDQGAKDDGKVRSRESVIQREAGQFWIISKPDTAEEADEVLQLSNYQWGVLESNVKQLLVNKTITDESWLTKIKERTLTTSELAWLTFVVAMR</sequence>
<evidence type="ECO:0000313" key="3">
    <source>
        <dbReference type="Proteomes" id="UP000574133"/>
    </source>
</evidence>
<dbReference type="AlphaFoldDB" id="A0A841TBM2"/>
<comment type="caution">
    <text evidence="2">The sequence shown here is derived from an EMBL/GenBank/DDBJ whole genome shotgun (WGS) entry which is preliminary data.</text>
</comment>
<organism evidence="2 3">
    <name type="scientific">Cohnella lubricantis</name>
    <dbReference type="NCBI Taxonomy" id="2163172"/>
    <lineage>
        <taxon>Bacteria</taxon>
        <taxon>Bacillati</taxon>
        <taxon>Bacillota</taxon>
        <taxon>Bacilli</taxon>
        <taxon>Bacillales</taxon>
        <taxon>Paenibacillaceae</taxon>
        <taxon>Cohnella</taxon>
    </lineage>
</organism>
<dbReference type="Gene3D" id="3.90.70.10">
    <property type="entry name" value="Cysteine proteinases"/>
    <property type="match status" value="1"/>
</dbReference>
<keyword evidence="3" id="KW-1185">Reference proteome</keyword>
<proteinExistence type="predicted"/>
<protein>
    <submittedName>
        <fullName evidence="2">C39 family peptidase</fullName>
    </submittedName>
</protein>
<dbReference type="EMBL" id="JACJVN010000032">
    <property type="protein sequence ID" value="MBB6677425.1"/>
    <property type="molecule type" value="Genomic_DNA"/>
</dbReference>
<evidence type="ECO:0000313" key="2">
    <source>
        <dbReference type="EMBL" id="MBB6677425.1"/>
    </source>
</evidence>
<name>A0A841TBM2_9BACL</name>
<accession>A0A841TBM2</accession>
<dbReference type="RefSeq" id="WP_185178706.1">
    <property type="nucleotide sequence ID" value="NZ_CBCSEP010000013.1"/>
</dbReference>
<dbReference type="Pfam" id="PF13529">
    <property type="entry name" value="Peptidase_C39_2"/>
    <property type="match status" value="1"/>
</dbReference>